<evidence type="ECO:0000256" key="16">
    <source>
        <dbReference type="ARBA" id="ARBA00023328"/>
    </source>
</evidence>
<name>A0A8H7MK23_9PLEO</name>
<evidence type="ECO:0000256" key="5">
    <source>
        <dbReference type="ARBA" id="ARBA00022454"/>
    </source>
</evidence>
<feature type="compositionally biased region" description="Basic and acidic residues" evidence="20">
    <location>
        <begin position="230"/>
        <end position="257"/>
    </location>
</feature>
<evidence type="ECO:0000256" key="17">
    <source>
        <dbReference type="ARBA" id="ARBA00044112"/>
    </source>
</evidence>
<feature type="region of interest" description="Disordered" evidence="20">
    <location>
        <begin position="59"/>
        <end position="102"/>
    </location>
</feature>
<evidence type="ECO:0000313" key="21">
    <source>
        <dbReference type="EMBL" id="KAF9696577.1"/>
    </source>
</evidence>
<dbReference type="EMBL" id="RZGK01000009">
    <property type="protein sequence ID" value="KAF9696577.1"/>
    <property type="molecule type" value="Genomic_DNA"/>
</dbReference>
<feature type="region of interest" description="Disordered" evidence="20">
    <location>
        <begin position="203"/>
        <end position="264"/>
    </location>
</feature>
<dbReference type="GO" id="GO:0005876">
    <property type="term" value="C:spindle microtubule"/>
    <property type="evidence" value="ECO:0007669"/>
    <property type="project" value="InterPro"/>
</dbReference>
<feature type="compositionally biased region" description="Low complexity" evidence="20">
    <location>
        <begin position="66"/>
        <end position="75"/>
    </location>
</feature>
<evidence type="ECO:0000256" key="13">
    <source>
        <dbReference type="ARBA" id="ARBA00023212"/>
    </source>
</evidence>
<evidence type="ECO:0000256" key="18">
    <source>
        <dbReference type="ARBA" id="ARBA00044346"/>
    </source>
</evidence>
<keyword evidence="5" id="KW-0158">Chromosome</keyword>
<evidence type="ECO:0000256" key="4">
    <source>
        <dbReference type="ARBA" id="ARBA00008491"/>
    </source>
</evidence>
<dbReference type="OrthoDB" id="10016597at2759"/>
<proteinExistence type="inferred from homology"/>
<comment type="similarity">
    <text evidence="4">Belongs to the DASH complex SPC34 family.</text>
</comment>
<evidence type="ECO:0000256" key="9">
    <source>
        <dbReference type="ARBA" id="ARBA00022776"/>
    </source>
</evidence>
<feature type="coiled-coil region" evidence="19">
    <location>
        <begin position="171"/>
        <end position="198"/>
    </location>
</feature>
<keyword evidence="8" id="KW-0493">Microtubule</keyword>
<evidence type="ECO:0000256" key="2">
    <source>
        <dbReference type="ARBA" id="ARBA00004186"/>
    </source>
</evidence>
<dbReference type="Pfam" id="PF08657">
    <property type="entry name" value="DASH_Spc34"/>
    <property type="match status" value="2"/>
</dbReference>
<protein>
    <recommendedName>
        <fullName evidence="17">DASH complex subunit SPC34</fullName>
    </recommendedName>
    <alternativeName>
        <fullName evidence="18">Outer kinetochore protein SPC34</fullName>
    </alternativeName>
</protein>
<accession>A0A8H7MK23</accession>
<evidence type="ECO:0000256" key="8">
    <source>
        <dbReference type="ARBA" id="ARBA00022701"/>
    </source>
</evidence>
<dbReference type="InterPro" id="IPR013966">
    <property type="entry name" value="Spc34"/>
</dbReference>
<keyword evidence="10" id="KW-0159">Chromosome partition</keyword>
<keyword evidence="16" id="KW-0137">Centromere</keyword>
<dbReference type="AlphaFoldDB" id="A0A8H7MK23"/>
<evidence type="ECO:0000256" key="3">
    <source>
        <dbReference type="ARBA" id="ARBA00004629"/>
    </source>
</evidence>
<keyword evidence="13" id="KW-0206">Cytoskeleton</keyword>
<keyword evidence="12 19" id="KW-0175">Coiled coil</keyword>
<reference evidence="21" key="2">
    <citation type="submission" date="2020-09" db="EMBL/GenBank/DDBJ databases">
        <title>Reference genome assembly for Australian Ascochyta lentis isolate Al4.</title>
        <authorList>
            <person name="Lee R.C."/>
            <person name="Farfan-Caceres L.M."/>
            <person name="Debler J.W."/>
            <person name="Williams A.H."/>
            <person name="Henares B.M."/>
        </authorList>
    </citation>
    <scope>NUCLEOTIDE SEQUENCE</scope>
    <source>
        <strain evidence="21">Al4</strain>
    </source>
</reference>
<keyword evidence="7" id="KW-0132">Cell division</keyword>
<evidence type="ECO:0000256" key="7">
    <source>
        <dbReference type="ARBA" id="ARBA00022618"/>
    </source>
</evidence>
<keyword evidence="22" id="KW-1185">Reference proteome</keyword>
<evidence type="ECO:0000256" key="6">
    <source>
        <dbReference type="ARBA" id="ARBA00022490"/>
    </source>
</evidence>
<evidence type="ECO:0000256" key="12">
    <source>
        <dbReference type="ARBA" id="ARBA00023054"/>
    </source>
</evidence>
<evidence type="ECO:0000256" key="20">
    <source>
        <dbReference type="SAM" id="MobiDB-lite"/>
    </source>
</evidence>
<feature type="compositionally biased region" description="Acidic residues" evidence="20">
    <location>
        <begin position="210"/>
        <end position="223"/>
    </location>
</feature>
<evidence type="ECO:0000256" key="10">
    <source>
        <dbReference type="ARBA" id="ARBA00022829"/>
    </source>
</evidence>
<evidence type="ECO:0000256" key="1">
    <source>
        <dbReference type="ARBA" id="ARBA00004123"/>
    </source>
</evidence>
<keyword evidence="14" id="KW-0539">Nucleus</keyword>
<dbReference type="GO" id="GO:0051301">
    <property type="term" value="P:cell division"/>
    <property type="evidence" value="ECO:0007669"/>
    <property type="project" value="UniProtKB-KW"/>
</dbReference>
<comment type="subcellular location">
    <subcellularLocation>
        <location evidence="3">Chromosome</location>
        <location evidence="3">Centromere</location>
        <location evidence="3">Kinetochore</location>
    </subcellularLocation>
    <subcellularLocation>
        <location evidence="2">Cytoplasm</location>
        <location evidence="2">Cytoskeleton</location>
        <location evidence="2">Spindle</location>
    </subcellularLocation>
    <subcellularLocation>
        <location evidence="1">Nucleus</location>
    </subcellularLocation>
</comment>
<keyword evidence="11" id="KW-0995">Kinetochore</keyword>
<comment type="caution">
    <text evidence="21">The sequence shown here is derived from an EMBL/GenBank/DDBJ whole genome shotgun (WGS) entry which is preliminary data.</text>
</comment>
<keyword evidence="9" id="KW-0498">Mitosis</keyword>
<evidence type="ECO:0000256" key="11">
    <source>
        <dbReference type="ARBA" id="ARBA00022838"/>
    </source>
</evidence>
<reference evidence="21" key="1">
    <citation type="submission" date="2018-12" db="EMBL/GenBank/DDBJ databases">
        <authorList>
            <person name="Syme R.A."/>
            <person name="Farfan-Caceres L."/>
            <person name="Lichtenzveig J."/>
        </authorList>
    </citation>
    <scope>NUCLEOTIDE SEQUENCE</scope>
    <source>
        <strain evidence="21">Al4</strain>
    </source>
</reference>
<dbReference type="Proteomes" id="UP000651452">
    <property type="component" value="Unassembled WGS sequence"/>
</dbReference>
<dbReference type="GO" id="GO:0008608">
    <property type="term" value="P:attachment of spindle microtubules to kinetochore"/>
    <property type="evidence" value="ECO:0007669"/>
    <property type="project" value="InterPro"/>
</dbReference>
<keyword evidence="6" id="KW-0963">Cytoplasm</keyword>
<sequence>MSVMTLLDNHLEQISLCSASIAELHFAPPKIFTNALLQNHDITTLIRDTEPHERALFSVPPPPAAPTHAEPPTSTNRRNTIFNPNGAPGATTSGGGANAVRAPRRNTAVAAVLGNELVERIRRGGGGGAGSGLGYRKYDASNKNDVDVESLLEGAEKLLGVYQVPGAHEKIAAMRQRHARLESSLEYYESRLAEQTAQLGRLNRSRGGDYADEDAEAEDEPQEDVVLTAEDLRREEEEVRQLESKKKGLEDRVHSMGRDISGLR</sequence>
<keyword evidence="15" id="KW-0131">Cell cycle</keyword>
<organism evidence="21 22">
    <name type="scientific">Ascochyta lentis</name>
    <dbReference type="NCBI Taxonomy" id="205686"/>
    <lineage>
        <taxon>Eukaryota</taxon>
        <taxon>Fungi</taxon>
        <taxon>Dikarya</taxon>
        <taxon>Ascomycota</taxon>
        <taxon>Pezizomycotina</taxon>
        <taxon>Dothideomycetes</taxon>
        <taxon>Pleosporomycetidae</taxon>
        <taxon>Pleosporales</taxon>
        <taxon>Pleosporineae</taxon>
        <taxon>Didymellaceae</taxon>
        <taxon>Ascochyta</taxon>
    </lineage>
</organism>
<evidence type="ECO:0000256" key="14">
    <source>
        <dbReference type="ARBA" id="ARBA00023242"/>
    </source>
</evidence>
<gene>
    <name evidence="21" type="ORF">EKO04_005311</name>
</gene>
<evidence type="ECO:0000256" key="19">
    <source>
        <dbReference type="SAM" id="Coils"/>
    </source>
</evidence>
<evidence type="ECO:0000313" key="22">
    <source>
        <dbReference type="Proteomes" id="UP000651452"/>
    </source>
</evidence>
<evidence type="ECO:0000256" key="15">
    <source>
        <dbReference type="ARBA" id="ARBA00023306"/>
    </source>
</evidence>
<dbReference type="GO" id="GO:0042729">
    <property type="term" value="C:DASH complex"/>
    <property type="evidence" value="ECO:0007669"/>
    <property type="project" value="InterPro"/>
</dbReference>